<feature type="compositionally biased region" description="Basic and acidic residues" evidence="1">
    <location>
        <begin position="7"/>
        <end position="19"/>
    </location>
</feature>
<evidence type="ECO:0000313" key="4">
    <source>
        <dbReference type="EMBL" id="MCL7032575.1"/>
    </source>
</evidence>
<dbReference type="InterPro" id="IPR017451">
    <property type="entry name" value="F-box-assoc_interact_dom"/>
</dbReference>
<feature type="domain" description="F-box" evidence="3">
    <location>
        <begin position="26"/>
        <end position="72"/>
    </location>
</feature>
<sequence>MDAEEGYSNHKAEEDQDYGKKKKKKKKQRISLPSELILEFLSRLPIKPLTRLSCTSKYLYNYINQNPQFAKSHMINYSQKHPSLVFYIMNGKEGIEHHSRLCRNLLHGHDDAFDYHETIIHKTIGTGRYEFLGKTKWEFGGYCNGLVCFINMITPFTLTIDVWNCTTNELLSILPPVIEHHSSRGGCRGNGYLPMSCGFGFDSIDNEYKFVFLVIMIRTRILKCLVYTFGTKSSWTQVSLPTYYYPIENHASRLATFASYEGGALFWRTCSHPRTILLFDFHEHKLKNIQIPLRRNKSPAVPEEYRLFEYKGILGVAVLEKKSPVVLLGTSAITTLEKVHLKILKAYKHEHEWVELETVDLSSYSIPFTWNSQLVSICDQVLLYWSDTCKGFQIFNLHKKCLKAVRNLDPCFFNQISLRRWLTGLDNCWLHCEVENICSLKTLLPKRAQQVPDRASLNSIMLNGCHELWFSPKPKTVGGIFTSYYQSKSNEHYCVYNNVNRLQNLLYCQLMWTSLALICLILCWFRIGYY</sequence>
<dbReference type="InterPro" id="IPR050796">
    <property type="entry name" value="SCF_F-box_component"/>
</dbReference>
<keyword evidence="2" id="KW-1133">Transmembrane helix</keyword>
<evidence type="ECO:0000256" key="1">
    <source>
        <dbReference type="SAM" id="MobiDB-lite"/>
    </source>
</evidence>
<dbReference type="InterPro" id="IPR036047">
    <property type="entry name" value="F-box-like_dom_sf"/>
</dbReference>
<evidence type="ECO:0000313" key="5">
    <source>
        <dbReference type="Proteomes" id="UP001177140"/>
    </source>
</evidence>
<protein>
    <recommendedName>
        <fullName evidence="3">F-box domain-containing protein</fullName>
    </recommendedName>
</protein>
<keyword evidence="2" id="KW-0472">Membrane</keyword>
<evidence type="ECO:0000256" key="2">
    <source>
        <dbReference type="SAM" id="Phobius"/>
    </source>
</evidence>
<dbReference type="NCBIfam" id="TIGR01640">
    <property type="entry name" value="F_box_assoc_1"/>
    <property type="match status" value="1"/>
</dbReference>
<dbReference type="Proteomes" id="UP001177140">
    <property type="component" value="Unassembled WGS sequence"/>
</dbReference>
<dbReference type="PANTHER" id="PTHR31672">
    <property type="entry name" value="BNACNNG10540D PROTEIN"/>
    <property type="match status" value="1"/>
</dbReference>
<dbReference type="PROSITE" id="PS50181">
    <property type="entry name" value="FBOX"/>
    <property type="match status" value="1"/>
</dbReference>
<dbReference type="Pfam" id="PF00646">
    <property type="entry name" value="F-box"/>
    <property type="match status" value="1"/>
</dbReference>
<proteinExistence type="predicted"/>
<dbReference type="PANTHER" id="PTHR31672:SF13">
    <property type="entry name" value="F-BOX PROTEIN CPR30-LIKE"/>
    <property type="match status" value="1"/>
</dbReference>
<name>A0AA41SC81_PAPNU</name>
<keyword evidence="5" id="KW-1185">Reference proteome</keyword>
<feature type="transmembrane region" description="Helical" evidence="2">
    <location>
        <begin position="510"/>
        <end position="529"/>
    </location>
</feature>
<dbReference type="InterPro" id="IPR001810">
    <property type="entry name" value="F-box_dom"/>
</dbReference>
<dbReference type="InterPro" id="IPR013187">
    <property type="entry name" value="F-box-assoc_dom_typ3"/>
</dbReference>
<organism evidence="4 5">
    <name type="scientific">Papaver nudicaule</name>
    <name type="common">Iceland poppy</name>
    <dbReference type="NCBI Taxonomy" id="74823"/>
    <lineage>
        <taxon>Eukaryota</taxon>
        <taxon>Viridiplantae</taxon>
        <taxon>Streptophyta</taxon>
        <taxon>Embryophyta</taxon>
        <taxon>Tracheophyta</taxon>
        <taxon>Spermatophyta</taxon>
        <taxon>Magnoliopsida</taxon>
        <taxon>Ranunculales</taxon>
        <taxon>Papaveraceae</taxon>
        <taxon>Papaveroideae</taxon>
        <taxon>Papaver</taxon>
    </lineage>
</organism>
<gene>
    <name evidence="4" type="ORF">MKW94_011107</name>
</gene>
<reference evidence="4" key="1">
    <citation type="submission" date="2022-03" db="EMBL/GenBank/DDBJ databases">
        <title>A functionally conserved STORR gene fusion in Papaver species that diverged 16.8 million years ago.</title>
        <authorList>
            <person name="Catania T."/>
        </authorList>
    </citation>
    <scope>NUCLEOTIDE SEQUENCE</scope>
    <source>
        <strain evidence="4">S-191538</strain>
    </source>
</reference>
<dbReference type="SUPFAM" id="SSF81383">
    <property type="entry name" value="F-box domain"/>
    <property type="match status" value="1"/>
</dbReference>
<comment type="caution">
    <text evidence="4">The sequence shown here is derived from an EMBL/GenBank/DDBJ whole genome shotgun (WGS) entry which is preliminary data.</text>
</comment>
<feature type="region of interest" description="Disordered" evidence="1">
    <location>
        <begin position="1"/>
        <end position="26"/>
    </location>
</feature>
<dbReference type="Pfam" id="PF08268">
    <property type="entry name" value="FBA_3"/>
    <property type="match status" value="1"/>
</dbReference>
<feature type="non-terminal residue" evidence="4">
    <location>
        <position position="530"/>
    </location>
</feature>
<accession>A0AA41SC81</accession>
<dbReference type="AlphaFoldDB" id="A0AA41SC81"/>
<dbReference type="EMBL" id="JAJJMA010124946">
    <property type="protein sequence ID" value="MCL7032575.1"/>
    <property type="molecule type" value="Genomic_DNA"/>
</dbReference>
<keyword evidence="2" id="KW-0812">Transmembrane</keyword>
<evidence type="ECO:0000259" key="3">
    <source>
        <dbReference type="PROSITE" id="PS50181"/>
    </source>
</evidence>